<dbReference type="Proteomes" id="UP001602013">
    <property type="component" value="Unassembled WGS sequence"/>
</dbReference>
<evidence type="ECO:0000313" key="3">
    <source>
        <dbReference type="EMBL" id="MFF3672054.1"/>
    </source>
</evidence>
<dbReference type="RefSeq" id="WP_387418207.1">
    <property type="nucleotide sequence ID" value="NZ_JBIASD010000063.1"/>
</dbReference>
<comment type="caution">
    <text evidence="3">The sequence shown here is derived from an EMBL/GenBank/DDBJ whole genome shotgun (WGS) entry which is preliminary data.</text>
</comment>
<keyword evidence="4" id="KW-1185">Reference proteome</keyword>
<protein>
    <recommendedName>
        <fullName evidence="5">Peptidase M50</fullName>
    </recommendedName>
</protein>
<keyword evidence="2" id="KW-1133">Transmembrane helix</keyword>
<evidence type="ECO:0000256" key="2">
    <source>
        <dbReference type="SAM" id="Phobius"/>
    </source>
</evidence>
<reference evidence="3 4" key="1">
    <citation type="submission" date="2024-10" db="EMBL/GenBank/DDBJ databases">
        <title>The Natural Products Discovery Center: Release of the First 8490 Sequenced Strains for Exploring Actinobacteria Biosynthetic Diversity.</title>
        <authorList>
            <person name="Kalkreuter E."/>
            <person name="Kautsar S.A."/>
            <person name="Yang D."/>
            <person name="Bader C.D."/>
            <person name="Teijaro C.N."/>
            <person name="Fluegel L."/>
            <person name="Davis C.M."/>
            <person name="Simpson J.R."/>
            <person name="Lauterbach L."/>
            <person name="Steele A.D."/>
            <person name="Gui C."/>
            <person name="Meng S."/>
            <person name="Li G."/>
            <person name="Viehrig K."/>
            <person name="Ye F."/>
            <person name="Su P."/>
            <person name="Kiefer A.F."/>
            <person name="Nichols A."/>
            <person name="Cepeda A.J."/>
            <person name="Yan W."/>
            <person name="Fan B."/>
            <person name="Jiang Y."/>
            <person name="Adhikari A."/>
            <person name="Zheng C.-J."/>
            <person name="Schuster L."/>
            <person name="Cowan T.M."/>
            <person name="Smanski M.J."/>
            <person name="Chevrette M.G."/>
            <person name="De Carvalho L.P.S."/>
            <person name="Shen B."/>
        </authorList>
    </citation>
    <scope>NUCLEOTIDE SEQUENCE [LARGE SCALE GENOMIC DNA]</scope>
    <source>
        <strain evidence="3 4">NPDC002173</strain>
    </source>
</reference>
<evidence type="ECO:0000313" key="4">
    <source>
        <dbReference type="Proteomes" id="UP001602013"/>
    </source>
</evidence>
<gene>
    <name evidence="3" type="ORF">ACFYXI_41405</name>
</gene>
<keyword evidence="2" id="KW-0472">Membrane</keyword>
<feature type="transmembrane region" description="Helical" evidence="2">
    <location>
        <begin position="263"/>
        <end position="282"/>
    </location>
</feature>
<accession>A0ABW6T445</accession>
<feature type="transmembrane region" description="Helical" evidence="2">
    <location>
        <begin position="288"/>
        <end position="309"/>
    </location>
</feature>
<feature type="transmembrane region" description="Helical" evidence="2">
    <location>
        <begin position="359"/>
        <end position="382"/>
    </location>
</feature>
<feature type="transmembrane region" description="Helical" evidence="2">
    <location>
        <begin position="194"/>
        <end position="213"/>
    </location>
</feature>
<evidence type="ECO:0000256" key="1">
    <source>
        <dbReference type="SAM" id="MobiDB-lite"/>
    </source>
</evidence>
<feature type="region of interest" description="Disordered" evidence="1">
    <location>
        <begin position="1"/>
        <end position="21"/>
    </location>
</feature>
<dbReference type="CDD" id="cd05709">
    <property type="entry name" value="S2P-M50"/>
    <property type="match status" value="1"/>
</dbReference>
<sequence length="420" mass="45975">MTIAEDGTHLPPAGENPAWLDDARPRLRHTVRVGPALTKGTATVHFVADGQTQAYLQVGPREAFLMACLDGERSLAEIGVEYATRFGRRLGDEHWRQLLGLLASRGLLDPADPGLLDRIREKAALARRSEGRSPLLWRMPIPGAHDLVPPVARRLGWLLRPIIAVPLALSGLVVCALVALNWPALYASLQEARSPWWVTALGILISWAMIGLHEFGHGVACHRYGGRPTQIGLMWRFPLIAPYCKVDDVVTFRGTSHRVATSFAGIYVNLVALLPFGALWLWGPDSGWPHNLAATLLLFGTVTVLVNLLPVLQLDGYHMLEHATSTLGLQSESFRFATAFVRRGPAGVRDYPSRARWIYAAYTGLSAAILGPALVLLVTVWFGTLADLWSPTAAALVLTAEGILVVAFLTWALRRRRSRG</sequence>
<proteinExistence type="predicted"/>
<feature type="transmembrane region" description="Helical" evidence="2">
    <location>
        <begin position="162"/>
        <end position="182"/>
    </location>
</feature>
<dbReference type="EMBL" id="JBIASD010000063">
    <property type="protein sequence ID" value="MFF3672054.1"/>
    <property type="molecule type" value="Genomic_DNA"/>
</dbReference>
<feature type="transmembrane region" description="Helical" evidence="2">
    <location>
        <begin position="388"/>
        <end position="413"/>
    </location>
</feature>
<evidence type="ECO:0008006" key="5">
    <source>
        <dbReference type="Google" id="ProtNLM"/>
    </source>
</evidence>
<keyword evidence="2" id="KW-0812">Transmembrane</keyword>
<name>A0ABW6T445_9ACTN</name>
<organism evidence="3 4">
    <name type="scientific">Microtetraspora malaysiensis</name>
    <dbReference type="NCBI Taxonomy" id="161358"/>
    <lineage>
        <taxon>Bacteria</taxon>
        <taxon>Bacillati</taxon>
        <taxon>Actinomycetota</taxon>
        <taxon>Actinomycetes</taxon>
        <taxon>Streptosporangiales</taxon>
        <taxon>Streptosporangiaceae</taxon>
        <taxon>Microtetraspora</taxon>
    </lineage>
</organism>